<protein>
    <submittedName>
        <fullName evidence="6">AMP-binding protein</fullName>
    </submittedName>
</protein>
<dbReference type="Pfam" id="PF13193">
    <property type="entry name" value="AMP-binding_C"/>
    <property type="match status" value="1"/>
</dbReference>
<comment type="similarity">
    <text evidence="1">Belongs to the ATP-dependent AMP-binding enzyme family.</text>
</comment>
<feature type="domain" description="AMP-dependent synthetase/ligase" evidence="4">
    <location>
        <begin position="142"/>
        <end position="341"/>
    </location>
</feature>
<organism evidence="6 7">
    <name type="scientific">Actinomycetospora atypica</name>
    <dbReference type="NCBI Taxonomy" id="1290095"/>
    <lineage>
        <taxon>Bacteria</taxon>
        <taxon>Bacillati</taxon>
        <taxon>Actinomycetota</taxon>
        <taxon>Actinomycetes</taxon>
        <taxon>Pseudonocardiales</taxon>
        <taxon>Pseudonocardiaceae</taxon>
        <taxon>Actinomycetospora</taxon>
    </lineage>
</organism>
<accession>A0ABV9YTJ1</accession>
<dbReference type="SUPFAM" id="SSF56801">
    <property type="entry name" value="Acetyl-CoA synthetase-like"/>
    <property type="match status" value="1"/>
</dbReference>
<evidence type="ECO:0000256" key="1">
    <source>
        <dbReference type="ARBA" id="ARBA00006432"/>
    </source>
</evidence>
<keyword evidence="7" id="KW-1185">Reference proteome</keyword>
<comment type="caution">
    <text evidence="6">The sequence shown here is derived from an EMBL/GenBank/DDBJ whole genome shotgun (WGS) entry which is preliminary data.</text>
</comment>
<dbReference type="InterPro" id="IPR042099">
    <property type="entry name" value="ANL_N_sf"/>
</dbReference>
<dbReference type="InterPro" id="IPR045851">
    <property type="entry name" value="AMP-bd_C_sf"/>
</dbReference>
<dbReference type="Gene3D" id="3.30.300.30">
    <property type="match status" value="1"/>
</dbReference>
<proteinExistence type="inferred from homology"/>
<feature type="domain" description="AMP-dependent synthetase/ligase" evidence="4">
    <location>
        <begin position="21"/>
        <end position="116"/>
    </location>
</feature>
<name>A0ABV9YTJ1_9PSEU</name>
<dbReference type="EMBL" id="JBHSIV010000031">
    <property type="protein sequence ID" value="MFC5065143.1"/>
    <property type="molecule type" value="Genomic_DNA"/>
</dbReference>
<dbReference type="Gene3D" id="3.40.50.12780">
    <property type="entry name" value="N-terminal domain of ligase-like"/>
    <property type="match status" value="1"/>
</dbReference>
<gene>
    <name evidence="6" type="ORF">ACFPBZ_23205</name>
</gene>
<evidence type="ECO:0000259" key="5">
    <source>
        <dbReference type="Pfam" id="PF13193"/>
    </source>
</evidence>
<dbReference type="InterPro" id="IPR025110">
    <property type="entry name" value="AMP-bd_C"/>
</dbReference>
<dbReference type="PANTHER" id="PTHR43201:SF5">
    <property type="entry name" value="MEDIUM-CHAIN ACYL-COA LIGASE ACSF2, MITOCHONDRIAL"/>
    <property type="match status" value="1"/>
</dbReference>
<evidence type="ECO:0000313" key="7">
    <source>
        <dbReference type="Proteomes" id="UP001595947"/>
    </source>
</evidence>
<keyword evidence="2" id="KW-0436">Ligase</keyword>
<dbReference type="RefSeq" id="WP_378038479.1">
    <property type="nucleotide sequence ID" value="NZ_JBHSIV010000031.1"/>
</dbReference>
<dbReference type="Proteomes" id="UP001595947">
    <property type="component" value="Unassembled WGS sequence"/>
</dbReference>
<dbReference type="Pfam" id="PF00501">
    <property type="entry name" value="AMP-binding"/>
    <property type="match status" value="2"/>
</dbReference>
<feature type="domain" description="AMP-binding enzyme C-terminal" evidence="5">
    <location>
        <begin position="397"/>
        <end position="461"/>
    </location>
</feature>
<evidence type="ECO:0000256" key="3">
    <source>
        <dbReference type="SAM" id="MobiDB-lite"/>
    </source>
</evidence>
<evidence type="ECO:0000259" key="4">
    <source>
        <dbReference type="Pfam" id="PF00501"/>
    </source>
</evidence>
<sequence>MSRLPEPAVPPDATPLSTRLRELAAADPDHPAVSDGDSTLTRAELDRHTNGLARAFAGRGVSRGDLVAIALPNTVDHVAASVAAWKLGAVPQPLSTRLPPAEREAILLVGKPALVLDEPLPSDDDRSPLPEVVGPSWKAPTSGGSTGRPKVIVSGQAACTEHVLARADGLRIDRADDGVFLATAPLHHNAPYMFSLMALLQGHHVVLMQRFDAARTLALVAEQRVTWLYLVPTMMGRILRLPDEAFPDEAWPDLTSLRTALHVGAPCPPEVKRGFLARLPRPEVLVELYSGTESQASAMIDGRDWLAHPGSVGPVTRGHMSIRDDDGREVPTGTVGEIWMRPDGGPTYHYLGAEPREADGWESLGDMGSFDDDGYLYLADRRADMVVVGGANVYPAEVKAALLTHPGVHDAVVVGRPDDDLGRVVHAVVQGDPAIEGDLLEHLAQRLSRHKIPRSVAFVDHPLRDDAGKVRRGDL</sequence>
<reference evidence="7" key="1">
    <citation type="journal article" date="2019" name="Int. J. Syst. Evol. Microbiol.">
        <title>The Global Catalogue of Microorganisms (GCM) 10K type strain sequencing project: providing services to taxonomists for standard genome sequencing and annotation.</title>
        <authorList>
            <consortium name="The Broad Institute Genomics Platform"/>
            <consortium name="The Broad Institute Genome Sequencing Center for Infectious Disease"/>
            <person name="Wu L."/>
            <person name="Ma J."/>
        </authorList>
    </citation>
    <scope>NUCLEOTIDE SEQUENCE [LARGE SCALE GENOMIC DNA]</scope>
    <source>
        <strain evidence="7">CGMCC 4.7093</strain>
    </source>
</reference>
<dbReference type="PANTHER" id="PTHR43201">
    <property type="entry name" value="ACYL-COA SYNTHETASE"/>
    <property type="match status" value="1"/>
</dbReference>
<evidence type="ECO:0000256" key="2">
    <source>
        <dbReference type="ARBA" id="ARBA00022598"/>
    </source>
</evidence>
<feature type="region of interest" description="Disordered" evidence="3">
    <location>
        <begin position="119"/>
        <end position="148"/>
    </location>
</feature>
<evidence type="ECO:0000313" key="6">
    <source>
        <dbReference type="EMBL" id="MFC5065143.1"/>
    </source>
</evidence>
<dbReference type="InterPro" id="IPR000873">
    <property type="entry name" value="AMP-dep_synth/lig_dom"/>
</dbReference>